<keyword evidence="1" id="KW-1133">Transmembrane helix</keyword>
<sequence length="61" mass="6320">MYGLVFAGTVIGVFFLVGGLATAQRVRYDDDRDTAVRFAVGGGVLVVGGIATLIALWGLGF</sequence>
<reference evidence="2 3" key="1">
    <citation type="submission" date="2023-10" db="EMBL/GenBank/DDBJ databases">
        <title>Development of a sustainable strategy for remediation of hydrocarbon-contaminated territories based on the waste exchange concept.</title>
        <authorList>
            <person name="Krivoruchko A."/>
        </authorList>
    </citation>
    <scope>NUCLEOTIDE SEQUENCE [LARGE SCALE GENOMIC DNA]</scope>
    <source>
        <strain evidence="2 3">IEGM 1236</strain>
    </source>
</reference>
<keyword evidence="3" id="KW-1185">Reference proteome</keyword>
<organism evidence="2 3">
    <name type="scientific">Williamsia marianensis</name>
    <dbReference type="NCBI Taxonomy" id="85044"/>
    <lineage>
        <taxon>Bacteria</taxon>
        <taxon>Bacillati</taxon>
        <taxon>Actinomycetota</taxon>
        <taxon>Actinomycetes</taxon>
        <taxon>Mycobacteriales</taxon>
        <taxon>Nocardiaceae</taxon>
        <taxon>Williamsia</taxon>
    </lineage>
</organism>
<evidence type="ECO:0000313" key="2">
    <source>
        <dbReference type="EMBL" id="MDV7136913.1"/>
    </source>
</evidence>
<gene>
    <name evidence="2" type="ORF">R4198_24750</name>
</gene>
<protein>
    <recommendedName>
        <fullName evidence="4">DUF4190 domain-containing protein</fullName>
    </recommendedName>
</protein>
<keyword evidence="1" id="KW-0812">Transmembrane</keyword>
<name>A0ABU4F084_WILMA</name>
<evidence type="ECO:0008006" key="4">
    <source>
        <dbReference type="Google" id="ProtNLM"/>
    </source>
</evidence>
<evidence type="ECO:0000256" key="1">
    <source>
        <dbReference type="SAM" id="Phobius"/>
    </source>
</evidence>
<proteinExistence type="predicted"/>
<comment type="caution">
    <text evidence="2">The sequence shown here is derived from an EMBL/GenBank/DDBJ whole genome shotgun (WGS) entry which is preliminary data.</text>
</comment>
<dbReference type="EMBL" id="JAWLUM010000006">
    <property type="protein sequence ID" value="MDV7136913.1"/>
    <property type="molecule type" value="Genomic_DNA"/>
</dbReference>
<dbReference type="Proteomes" id="UP001185792">
    <property type="component" value="Unassembled WGS sequence"/>
</dbReference>
<feature type="transmembrane region" description="Helical" evidence="1">
    <location>
        <begin position="39"/>
        <end position="59"/>
    </location>
</feature>
<dbReference type="RefSeq" id="WP_317714841.1">
    <property type="nucleotide sequence ID" value="NZ_JAWLUM010000006.1"/>
</dbReference>
<accession>A0ABU4F084</accession>
<keyword evidence="1" id="KW-0472">Membrane</keyword>
<evidence type="ECO:0000313" key="3">
    <source>
        <dbReference type="Proteomes" id="UP001185792"/>
    </source>
</evidence>